<protein>
    <recommendedName>
        <fullName evidence="1">CUE domain-containing protein</fullName>
    </recommendedName>
</protein>
<gene>
    <name evidence="2" type="ORF">TRFO_24550</name>
</gene>
<feature type="domain" description="CUE" evidence="1">
    <location>
        <begin position="1"/>
        <end position="42"/>
    </location>
</feature>
<dbReference type="EMBL" id="MLAK01000701">
    <property type="protein sequence ID" value="OHT07296.1"/>
    <property type="molecule type" value="Genomic_DNA"/>
</dbReference>
<dbReference type="RefSeq" id="XP_068360432.1">
    <property type="nucleotide sequence ID" value="XM_068503812.1"/>
</dbReference>
<accession>A0A1J4K8T8</accession>
<dbReference type="AlphaFoldDB" id="A0A1J4K8T8"/>
<dbReference type="Proteomes" id="UP000179807">
    <property type="component" value="Unassembled WGS sequence"/>
</dbReference>
<dbReference type="OrthoDB" id="10263453at2759"/>
<evidence type="ECO:0000313" key="2">
    <source>
        <dbReference type="EMBL" id="OHT07296.1"/>
    </source>
</evidence>
<name>A0A1J4K8T8_9EUKA</name>
<dbReference type="GO" id="GO:0043130">
    <property type="term" value="F:ubiquitin binding"/>
    <property type="evidence" value="ECO:0007669"/>
    <property type="project" value="InterPro"/>
</dbReference>
<dbReference type="InterPro" id="IPR003892">
    <property type="entry name" value="CUE"/>
</dbReference>
<organism evidence="2 3">
    <name type="scientific">Tritrichomonas foetus</name>
    <dbReference type="NCBI Taxonomy" id="1144522"/>
    <lineage>
        <taxon>Eukaryota</taxon>
        <taxon>Metamonada</taxon>
        <taxon>Parabasalia</taxon>
        <taxon>Tritrichomonadida</taxon>
        <taxon>Tritrichomonadidae</taxon>
        <taxon>Tritrichomonas</taxon>
    </lineage>
</organism>
<dbReference type="PROSITE" id="PS51140">
    <property type="entry name" value="CUE"/>
    <property type="match status" value="1"/>
</dbReference>
<dbReference type="VEuPathDB" id="TrichDB:TRFO_24550"/>
<keyword evidence="3" id="KW-1185">Reference proteome</keyword>
<comment type="caution">
    <text evidence="2">The sequence shown here is derived from an EMBL/GenBank/DDBJ whole genome shotgun (WGS) entry which is preliminary data.</text>
</comment>
<proteinExistence type="predicted"/>
<evidence type="ECO:0000259" key="1">
    <source>
        <dbReference type="PROSITE" id="PS51140"/>
    </source>
</evidence>
<evidence type="ECO:0000313" key="3">
    <source>
        <dbReference type="Proteomes" id="UP000179807"/>
    </source>
</evidence>
<sequence length="258" mass="29313">MDEDVDFIKMVLPNADERNIIRTYEETNNIDETIQRLNNSNSPKRKKKKTSKRIVVSVHSECSEFVIDGITEAVKSVRSLSVESSEFAPQNTISVSFQEKPCKPMIYVEPTPLDPHFCTNVEPHSIILTHKYDDIEIKVSCSFNSLVLLPLTKDNISLSLRQVLIENGIIGDGYGTKLYGDLWNEMLKCIPSINSTYADAISKAVPTPYDVAYNFPEQITTKDHAKVPRRILDTLKLFYTSDDPNERLETGPRKRNNT</sequence>
<dbReference type="GeneID" id="94838516"/>
<reference evidence="2" key="1">
    <citation type="submission" date="2016-10" db="EMBL/GenBank/DDBJ databases">
        <authorList>
            <person name="Benchimol M."/>
            <person name="Almeida L.G."/>
            <person name="Vasconcelos A.T."/>
            <person name="Perreira-Neves A."/>
            <person name="Rosa I.A."/>
            <person name="Tasca T."/>
            <person name="Bogo M.R."/>
            <person name="de Souza W."/>
        </authorList>
    </citation>
    <scope>NUCLEOTIDE SEQUENCE [LARGE SCALE GENOMIC DNA]</scope>
    <source>
        <strain evidence="2">K</strain>
    </source>
</reference>